<dbReference type="SUPFAM" id="SSF54427">
    <property type="entry name" value="NTF2-like"/>
    <property type="match status" value="1"/>
</dbReference>
<evidence type="ECO:0008006" key="3">
    <source>
        <dbReference type="Google" id="ProtNLM"/>
    </source>
</evidence>
<dbReference type="Gene3D" id="3.10.450.50">
    <property type="match status" value="1"/>
</dbReference>
<keyword evidence="2" id="KW-1185">Reference proteome</keyword>
<sequence>MSHSNNPTNNTAKDVVLACIDAINNKDFELVHTYANDDMQFIGVLESRDGAEAYFADMERMQLEYD</sequence>
<proteinExistence type="predicted"/>
<protein>
    <recommendedName>
        <fullName evidence="3">SnoaL-like domain-containing protein</fullName>
    </recommendedName>
</protein>
<dbReference type="Proteomes" id="UP001500582">
    <property type="component" value="Unassembled WGS sequence"/>
</dbReference>
<name>A0ABP8FYL7_9SPHI</name>
<dbReference type="RefSeq" id="WP_345209858.1">
    <property type="nucleotide sequence ID" value="NZ_BAABFT010000002.1"/>
</dbReference>
<evidence type="ECO:0000313" key="2">
    <source>
        <dbReference type="Proteomes" id="UP001500582"/>
    </source>
</evidence>
<dbReference type="EMBL" id="BAABFT010000002">
    <property type="protein sequence ID" value="GAA4313651.1"/>
    <property type="molecule type" value="Genomic_DNA"/>
</dbReference>
<evidence type="ECO:0000313" key="1">
    <source>
        <dbReference type="EMBL" id="GAA4313651.1"/>
    </source>
</evidence>
<reference evidence="2" key="1">
    <citation type="journal article" date="2019" name="Int. J. Syst. Evol. Microbiol.">
        <title>The Global Catalogue of Microorganisms (GCM) 10K type strain sequencing project: providing services to taxonomists for standard genome sequencing and annotation.</title>
        <authorList>
            <consortium name="The Broad Institute Genomics Platform"/>
            <consortium name="The Broad Institute Genome Sequencing Center for Infectious Disease"/>
            <person name="Wu L."/>
            <person name="Ma J."/>
        </authorList>
    </citation>
    <scope>NUCLEOTIDE SEQUENCE [LARGE SCALE GENOMIC DNA]</scope>
    <source>
        <strain evidence="2">JCM 17705</strain>
    </source>
</reference>
<dbReference type="InterPro" id="IPR032710">
    <property type="entry name" value="NTF2-like_dom_sf"/>
</dbReference>
<organism evidence="1 2">
    <name type="scientific">Mucilaginibacter gynuensis</name>
    <dbReference type="NCBI Taxonomy" id="1302236"/>
    <lineage>
        <taxon>Bacteria</taxon>
        <taxon>Pseudomonadati</taxon>
        <taxon>Bacteroidota</taxon>
        <taxon>Sphingobacteriia</taxon>
        <taxon>Sphingobacteriales</taxon>
        <taxon>Sphingobacteriaceae</taxon>
        <taxon>Mucilaginibacter</taxon>
    </lineage>
</organism>
<gene>
    <name evidence="1" type="ORF">GCM10023149_09490</name>
</gene>
<accession>A0ABP8FYL7</accession>
<comment type="caution">
    <text evidence="1">The sequence shown here is derived from an EMBL/GenBank/DDBJ whole genome shotgun (WGS) entry which is preliminary data.</text>
</comment>